<dbReference type="PROSITE" id="PS50949">
    <property type="entry name" value="HTH_GNTR"/>
    <property type="match status" value="1"/>
</dbReference>
<gene>
    <name evidence="5" type="ORF">NVS89_19030</name>
</gene>
<dbReference type="AlphaFoldDB" id="A0A9X2PFX3"/>
<dbReference type="SMART" id="SM00895">
    <property type="entry name" value="FCD"/>
    <property type="match status" value="1"/>
</dbReference>
<dbReference type="InterPro" id="IPR036390">
    <property type="entry name" value="WH_DNA-bd_sf"/>
</dbReference>
<dbReference type="SUPFAM" id="SSF48008">
    <property type="entry name" value="GntR ligand-binding domain-like"/>
    <property type="match status" value="1"/>
</dbReference>
<dbReference type="SUPFAM" id="SSF46785">
    <property type="entry name" value="Winged helix' DNA-binding domain"/>
    <property type="match status" value="1"/>
</dbReference>
<dbReference type="RefSeq" id="WP_258734338.1">
    <property type="nucleotide sequence ID" value="NZ_JANTHZ010000010.1"/>
</dbReference>
<dbReference type="Gene3D" id="1.10.10.10">
    <property type="entry name" value="Winged helix-like DNA-binding domain superfamily/Winged helix DNA-binding domain"/>
    <property type="match status" value="1"/>
</dbReference>
<keyword evidence="3" id="KW-0804">Transcription</keyword>
<dbReference type="GO" id="GO:0003700">
    <property type="term" value="F:DNA-binding transcription factor activity"/>
    <property type="evidence" value="ECO:0007669"/>
    <property type="project" value="InterPro"/>
</dbReference>
<evidence type="ECO:0000256" key="3">
    <source>
        <dbReference type="ARBA" id="ARBA00023163"/>
    </source>
</evidence>
<comment type="caution">
    <text evidence="5">The sequence shown here is derived from an EMBL/GenBank/DDBJ whole genome shotgun (WGS) entry which is preliminary data.</text>
</comment>
<evidence type="ECO:0000256" key="1">
    <source>
        <dbReference type="ARBA" id="ARBA00023015"/>
    </source>
</evidence>
<dbReference type="Proteomes" id="UP001151088">
    <property type="component" value="Unassembled WGS sequence"/>
</dbReference>
<dbReference type="Pfam" id="PF00392">
    <property type="entry name" value="GntR"/>
    <property type="match status" value="1"/>
</dbReference>
<organism evidence="5 6">
    <name type="scientific">Ancylobacter mangrovi</name>
    <dbReference type="NCBI Taxonomy" id="2972472"/>
    <lineage>
        <taxon>Bacteria</taxon>
        <taxon>Pseudomonadati</taxon>
        <taxon>Pseudomonadota</taxon>
        <taxon>Alphaproteobacteria</taxon>
        <taxon>Hyphomicrobiales</taxon>
        <taxon>Xanthobacteraceae</taxon>
        <taxon>Ancylobacter</taxon>
    </lineage>
</organism>
<dbReference type="InterPro" id="IPR000524">
    <property type="entry name" value="Tscrpt_reg_HTH_GntR"/>
</dbReference>
<evidence type="ECO:0000259" key="4">
    <source>
        <dbReference type="PROSITE" id="PS50949"/>
    </source>
</evidence>
<accession>A0A9X2PFX3</accession>
<dbReference type="PANTHER" id="PTHR43537">
    <property type="entry name" value="TRANSCRIPTIONAL REGULATOR, GNTR FAMILY"/>
    <property type="match status" value="1"/>
</dbReference>
<dbReference type="SMART" id="SM00345">
    <property type="entry name" value="HTH_GNTR"/>
    <property type="match status" value="1"/>
</dbReference>
<sequence length="306" mass="35131">MRSNSLSKRIAASITKRIQDGEFPPGAHLRAEQMSEIFKVSRSPIRQAFQILAAQGIVEQKVNRGFFVSEDPALPAPRQDLAEHTDAPEIHFRFAEDWLNDRIPADVTEQFLRDRYHLTKAQVFELLTRAANEGWAERKEGRGWRLLAVAKATETLEQIYRFRAIIEPASLLEPGFALDRAAIAEQRRIQEGMYAGDIERMSADRLLVTGVNFHEALVRMSNSPFFLQSVVRANRMRRLLNYRTLVDRARFYDQAREHLQMLDLLERGENLECSYLLKRHLTGALAQRAIWQESAPKNMLVSSAAE</sequence>
<keyword evidence="6" id="KW-1185">Reference proteome</keyword>
<protein>
    <submittedName>
        <fullName evidence="5">GntR family transcriptional regulator</fullName>
    </submittedName>
</protein>
<keyword evidence="2" id="KW-0238">DNA-binding</keyword>
<dbReference type="CDD" id="cd07377">
    <property type="entry name" value="WHTH_GntR"/>
    <property type="match status" value="1"/>
</dbReference>
<feature type="domain" description="HTH gntR-type" evidence="4">
    <location>
        <begin position="4"/>
        <end position="71"/>
    </location>
</feature>
<dbReference type="InterPro" id="IPR008920">
    <property type="entry name" value="TF_FadR/GntR_C"/>
</dbReference>
<proteinExistence type="predicted"/>
<dbReference type="InterPro" id="IPR036388">
    <property type="entry name" value="WH-like_DNA-bd_sf"/>
</dbReference>
<dbReference type="InterPro" id="IPR011711">
    <property type="entry name" value="GntR_C"/>
</dbReference>
<evidence type="ECO:0000313" key="6">
    <source>
        <dbReference type="Proteomes" id="UP001151088"/>
    </source>
</evidence>
<dbReference type="Pfam" id="PF07729">
    <property type="entry name" value="FCD"/>
    <property type="match status" value="1"/>
</dbReference>
<dbReference type="EMBL" id="JANTHZ010000010">
    <property type="protein sequence ID" value="MCS0497185.1"/>
    <property type="molecule type" value="Genomic_DNA"/>
</dbReference>
<reference evidence="5" key="1">
    <citation type="submission" date="2022-08" db="EMBL/GenBank/DDBJ databases">
        <authorList>
            <person name="Li F."/>
        </authorList>
    </citation>
    <scope>NUCLEOTIDE SEQUENCE</scope>
    <source>
        <strain evidence="5">MQZ15Z-1</strain>
    </source>
</reference>
<dbReference type="Gene3D" id="1.20.120.530">
    <property type="entry name" value="GntR ligand-binding domain-like"/>
    <property type="match status" value="1"/>
</dbReference>
<name>A0A9X2PFX3_9HYPH</name>
<dbReference type="GO" id="GO:0003677">
    <property type="term" value="F:DNA binding"/>
    <property type="evidence" value="ECO:0007669"/>
    <property type="project" value="UniProtKB-KW"/>
</dbReference>
<keyword evidence="1" id="KW-0805">Transcription regulation</keyword>
<dbReference type="PANTHER" id="PTHR43537:SF5">
    <property type="entry name" value="UXU OPERON TRANSCRIPTIONAL REGULATOR"/>
    <property type="match status" value="1"/>
</dbReference>
<evidence type="ECO:0000313" key="5">
    <source>
        <dbReference type="EMBL" id="MCS0497185.1"/>
    </source>
</evidence>
<evidence type="ECO:0000256" key="2">
    <source>
        <dbReference type="ARBA" id="ARBA00023125"/>
    </source>
</evidence>